<accession>A0A0F9UFK9</accession>
<organism evidence="1">
    <name type="scientific">marine sediment metagenome</name>
    <dbReference type="NCBI Taxonomy" id="412755"/>
    <lineage>
        <taxon>unclassified sequences</taxon>
        <taxon>metagenomes</taxon>
        <taxon>ecological metagenomes</taxon>
    </lineage>
</organism>
<gene>
    <name evidence="1" type="ORF">LCGC14_0612950</name>
</gene>
<sequence>MEIIVQCSGCKKTLIQKGIYTPLNGTATSIEVVPCGNIACNNCTGCEDVEEGGELREENKKLKKKLGQLEAKL</sequence>
<dbReference type="EMBL" id="LAZR01001021">
    <property type="protein sequence ID" value="KKN52378.1"/>
    <property type="molecule type" value="Genomic_DNA"/>
</dbReference>
<name>A0A0F9UFK9_9ZZZZ</name>
<reference evidence="1" key="1">
    <citation type="journal article" date="2015" name="Nature">
        <title>Complex archaea that bridge the gap between prokaryotes and eukaryotes.</title>
        <authorList>
            <person name="Spang A."/>
            <person name="Saw J.H."/>
            <person name="Jorgensen S.L."/>
            <person name="Zaremba-Niedzwiedzka K."/>
            <person name="Martijn J."/>
            <person name="Lind A.E."/>
            <person name="van Eijk R."/>
            <person name="Schleper C."/>
            <person name="Guy L."/>
            <person name="Ettema T.J."/>
        </authorList>
    </citation>
    <scope>NUCLEOTIDE SEQUENCE</scope>
</reference>
<protein>
    <submittedName>
        <fullName evidence="1">Uncharacterized protein</fullName>
    </submittedName>
</protein>
<comment type="caution">
    <text evidence="1">The sequence shown here is derived from an EMBL/GenBank/DDBJ whole genome shotgun (WGS) entry which is preliminary data.</text>
</comment>
<evidence type="ECO:0000313" key="1">
    <source>
        <dbReference type="EMBL" id="KKN52378.1"/>
    </source>
</evidence>
<proteinExistence type="predicted"/>
<dbReference type="AlphaFoldDB" id="A0A0F9UFK9"/>